<evidence type="ECO:0000313" key="2">
    <source>
        <dbReference type="EMBL" id="KAK6143859.1"/>
    </source>
</evidence>
<accession>A0ABR0W9X9</accession>
<feature type="compositionally biased region" description="Polar residues" evidence="1">
    <location>
        <begin position="7"/>
        <end position="23"/>
    </location>
</feature>
<protein>
    <submittedName>
        <fullName evidence="2">Uncharacterized protein</fullName>
    </submittedName>
</protein>
<organism evidence="2 3">
    <name type="scientific">Rehmannia glutinosa</name>
    <name type="common">Chinese foxglove</name>
    <dbReference type="NCBI Taxonomy" id="99300"/>
    <lineage>
        <taxon>Eukaryota</taxon>
        <taxon>Viridiplantae</taxon>
        <taxon>Streptophyta</taxon>
        <taxon>Embryophyta</taxon>
        <taxon>Tracheophyta</taxon>
        <taxon>Spermatophyta</taxon>
        <taxon>Magnoliopsida</taxon>
        <taxon>eudicotyledons</taxon>
        <taxon>Gunneridae</taxon>
        <taxon>Pentapetalae</taxon>
        <taxon>asterids</taxon>
        <taxon>lamiids</taxon>
        <taxon>Lamiales</taxon>
        <taxon>Orobanchaceae</taxon>
        <taxon>Rehmannieae</taxon>
        <taxon>Rehmannia</taxon>
    </lineage>
</organism>
<keyword evidence="3" id="KW-1185">Reference proteome</keyword>
<feature type="region of interest" description="Disordered" evidence="1">
    <location>
        <begin position="1"/>
        <end position="27"/>
    </location>
</feature>
<dbReference type="EMBL" id="JABTTQ020000013">
    <property type="protein sequence ID" value="KAK6143859.1"/>
    <property type="molecule type" value="Genomic_DNA"/>
</dbReference>
<proteinExistence type="predicted"/>
<comment type="caution">
    <text evidence="2">The sequence shown here is derived from an EMBL/GenBank/DDBJ whole genome shotgun (WGS) entry which is preliminary data.</text>
</comment>
<name>A0ABR0W9X9_REHGL</name>
<gene>
    <name evidence="2" type="ORF">DH2020_024207</name>
</gene>
<evidence type="ECO:0000256" key="1">
    <source>
        <dbReference type="SAM" id="MobiDB-lite"/>
    </source>
</evidence>
<dbReference type="Proteomes" id="UP001318860">
    <property type="component" value="Unassembled WGS sequence"/>
</dbReference>
<reference evidence="2 3" key="1">
    <citation type="journal article" date="2021" name="Comput. Struct. Biotechnol. J.">
        <title>De novo genome assembly of the potent medicinal plant Rehmannia glutinosa using nanopore technology.</title>
        <authorList>
            <person name="Ma L."/>
            <person name="Dong C."/>
            <person name="Song C."/>
            <person name="Wang X."/>
            <person name="Zheng X."/>
            <person name="Niu Y."/>
            <person name="Chen S."/>
            <person name="Feng W."/>
        </authorList>
    </citation>
    <scope>NUCLEOTIDE SEQUENCE [LARGE SCALE GENOMIC DNA]</scope>
    <source>
        <strain evidence="2">DH-2019</strain>
    </source>
</reference>
<sequence>MGRAASLKTQTTSFWSGAGQQPTTDRRKEASCCRCPVSVFKICSGMSWKSGSAMRLKDAFDEGIEISGLPTSLKKASSSHAAAPERYGRIFEFRHCKT</sequence>
<evidence type="ECO:0000313" key="3">
    <source>
        <dbReference type="Proteomes" id="UP001318860"/>
    </source>
</evidence>